<dbReference type="Gene3D" id="3.60.10.10">
    <property type="entry name" value="Endonuclease/exonuclease/phosphatase"/>
    <property type="match status" value="1"/>
</dbReference>
<evidence type="ECO:0000313" key="3">
    <source>
        <dbReference type="Proteomes" id="UP000762676"/>
    </source>
</evidence>
<feature type="chain" id="PRO_5043551212" description="Endonuclease/exonuclease/phosphatase domain-containing protein" evidence="1">
    <location>
        <begin position="29"/>
        <end position="204"/>
    </location>
</feature>
<gene>
    <name evidence="2" type="ORF">ElyMa_001201200</name>
</gene>
<dbReference type="InterPro" id="IPR036691">
    <property type="entry name" value="Endo/exonu/phosph_ase_sf"/>
</dbReference>
<feature type="signal peptide" evidence="1">
    <location>
        <begin position="1"/>
        <end position="28"/>
    </location>
</feature>
<comment type="caution">
    <text evidence="2">The sequence shown here is derived from an EMBL/GenBank/DDBJ whole genome shotgun (WGS) entry which is preliminary data.</text>
</comment>
<dbReference type="SUPFAM" id="SSF56219">
    <property type="entry name" value="DNase I-like"/>
    <property type="match status" value="1"/>
</dbReference>
<evidence type="ECO:0008006" key="4">
    <source>
        <dbReference type="Google" id="ProtNLM"/>
    </source>
</evidence>
<protein>
    <recommendedName>
        <fullName evidence="4">Endonuclease/exonuclease/phosphatase domain-containing protein</fullName>
    </recommendedName>
</protein>
<sequence>MSGQKHLSRAMLLALLLFVSGNLNLCSADTCRTLTTYNTGLTPKVPDYTLRSHLQGFSLQYEEADILCLQEAWLERDVVPMLMKLLSKYKYHFSPLHSSVNVLFDFRHMGKMGPPCTADDIKIVNERLFPCSIAHDPKEVSRTEEAAVITLGDLAKAFYLVNRTGLFGLLLKIRRPPPHQLLQMVTSFHKNTPAMRVEHLRRFL</sequence>
<proteinExistence type="predicted"/>
<keyword evidence="3" id="KW-1185">Reference proteome</keyword>
<name>A0AAV4I4R4_9GAST</name>
<dbReference type="Proteomes" id="UP000762676">
    <property type="component" value="Unassembled WGS sequence"/>
</dbReference>
<dbReference type="AlphaFoldDB" id="A0AAV4I4R4"/>
<evidence type="ECO:0000256" key="1">
    <source>
        <dbReference type="SAM" id="SignalP"/>
    </source>
</evidence>
<evidence type="ECO:0000313" key="2">
    <source>
        <dbReference type="EMBL" id="GFS05459.1"/>
    </source>
</evidence>
<organism evidence="2 3">
    <name type="scientific">Elysia marginata</name>
    <dbReference type="NCBI Taxonomy" id="1093978"/>
    <lineage>
        <taxon>Eukaryota</taxon>
        <taxon>Metazoa</taxon>
        <taxon>Spiralia</taxon>
        <taxon>Lophotrochozoa</taxon>
        <taxon>Mollusca</taxon>
        <taxon>Gastropoda</taxon>
        <taxon>Heterobranchia</taxon>
        <taxon>Euthyneura</taxon>
        <taxon>Panpulmonata</taxon>
        <taxon>Sacoglossa</taxon>
        <taxon>Placobranchoidea</taxon>
        <taxon>Plakobranchidae</taxon>
        <taxon>Elysia</taxon>
    </lineage>
</organism>
<reference evidence="2 3" key="1">
    <citation type="journal article" date="2021" name="Elife">
        <title>Chloroplast acquisition without the gene transfer in kleptoplastic sea slugs, Plakobranchus ocellatus.</title>
        <authorList>
            <person name="Maeda T."/>
            <person name="Takahashi S."/>
            <person name="Yoshida T."/>
            <person name="Shimamura S."/>
            <person name="Takaki Y."/>
            <person name="Nagai Y."/>
            <person name="Toyoda A."/>
            <person name="Suzuki Y."/>
            <person name="Arimoto A."/>
            <person name="Ishii H."/>
            <person name="Satoh N."/>
            <person name="Nishiyama T."/>
            <person name="Hasebe M."/>
            <person name="Maruyama T."/>
            <person name="Minagawa J."/>
            <person name="Obokata J."/>
            <person name="Shigenobu S."/>
        </authorList>
    </citation>
    <scope>NUCLEOTIDE SEQUENCE [LARGE SCALE GENOMIC DNA]</scope>
</reference>
<accession>A0AAV4I4R4</accession>
<keyword evidence="1" id="KW-0732">Signal</keyword>
<dbReference type="EMBL" id="BMAT01002360">
    <property type="protein sequence ID" value="GFS05459.1"/>
    <property type="molecule type" value="Genomic_DNA"/>
</dbReference>